<evidence type="ECO:0000313" key="2">
    <source>
        <dbReference type="EMBL" id="TGG89289.1"/>
    </source>
</evidence>
<evidence type="ECO:0000313" key="3">
    <source>
        <dbReference type="Proteomes" id="UP000297288"/>
    </source>
</evidence>
<dbReference type="Gene3D" id="2.170.150.40">
    <property type="entry name" value="Domain of unknown function (DUF427)"/>
    <property type="match status" value="1"/>
</dbReference>
<gene>
    <name evidence="2" type="ORF">E4650_03620</name>
</gene>
<accession>A0A4Z0W3V0</accession>
<dbReference type="InterPro" id="IPR007361">
    <property type="entry name" value="DUF427"/>
</dbReference>
<dbReference type="OrthoDB" id="119916at2"/>
<proteinExistence type="predicted"/>
<dbReference type="Proteomes" id="UP000297288">
    <property type="component" value="Unassembled WGS sequence"/>
</dbReference>
<dbReference type="EMBL" id="SRME01000001">
    <property type="protein sequence ID" value="TGG89289.1"/>
    <property type="molecule type" value="Genomic_DNA"/>
</dbReference>
<dbReference type="PANTHER" id="PTHR43058:SF1">
    <property type="entry name" value="DUF427 DOMAIN-CONTAINING PROTEIN"/>
    <property type="match status" value="1"/>
</dbReference>
<name>A0A4Z0W3V0_9BACT</name>
<sequence>MAKEKIDNYPLPPKVEKVTKKVKVIFNGETIAESNNAIRILQKGLLPSYYVPKKDIKMNFFTPTDKVTTCQYKGHAHYFDITVGDKTAKNSAFQYSEPKTGYENIENYISFYPSKMDEVYVGDEKVDPKIGVFTAEWYTSDVEKPEKYKK</sequence>
<dbReference type="RefSeq" id="WP_135402645.1">
    <property type="nucleotide sequence ID" value="NZ_SRME01000001.1"/>
</dbReference>
<organism evidence="2 3">
    <name type="scientific">Geotoga petraea</name>
    <dbReference type="NCBI Taxonomy" id="28234"/>
    <lineage>
        <taxon>Bacteria</taxon>
        <taxon>Thermotogati</taxon>
        <taxon>Thermotogota</taxon>
        <taxon>Thermotogae</taxon>
        <taxon>Petrotogales</taxon>
        <taxon>Petrotogaceae</taxon>
        <taxon>Geotoga</taxon>
    </lineage>
</organism>
<dbReference type="AlphaFoldDB" id="A0A4Z0W3V0"/>
<comment type="caution">
    <text evidence="2">The sequence shown here is derived from an EMBL/GenBank/DDBJ whole genome shotgun (WGS) entry which is preliminary data.</text>
</comment>
<reference evidence="2 3" key="1">
    <citation type="submission" date="2019-04" db="EMBL/GenBank/DDBJ databases">
        <title>Draft genome sequence data and analysis of a Fermenting Bacterium, Geotoga petraea strain HO-Geo1, isolated from heavy-oil petroleum reservoir in Russia.</title>
        <authorList>
            <person name="Grouzdev D.S."/>
            <person name="Semenova E.M."/>
            <person name="Sokolova D.S."/>
            <person name="Tourova T.P."/>
            <person name="Poltaraus A.B."/>
            <person name="Nazina T.N."/>
        </authorList>
    </citation>
    <scope>NUCLEOTIDE SEQUENCE [LARGE SCALE GENOMIC DNA]</scope>
    <source>
        <strain evidence="2 3">HO-Geo1</strain>
    </source>
</reference>
<dbReference type="InterPro" id="IPR038694">
    <property type="entry name" value="DUF427_sf"/>
</dbReference>
<dbReference type="Pfam" id="PF04248">
    <property type="entry name" value="NTP_transf_9"/>
    <property type="match status" value="1"/>
</dbReference>
<feature type="domain" description="DUF427" evidence="1">
    <location>
        <begin position="22"/>
        <end position="113"/>
    </location>
</feature>
<dbReference type="PANTHER" id="PTHR43058">
    <property type="entry name" value="SLR0655 PROTEIN"/>
    <property type="match status" value="1"/>
</dbReference>
<evidence type="ECO:0000259" key="1">
    <source>
        <dbReference type="Pfam" id="PF04248"/>
    </source>
</evidence>
<protein>
    <submittedName>
        <fullName evidence="2">DUF427 domain-containing protein</fullName>
    </submittedName>
</protein>